<reference evidence="1 2" key="1">
    <citation type="submission" date="2018-06" db="EMBL/GenBank/DDBJ databases">
        <title>Streptacidiphilus pinicola sp. nov., isolated from pine grove soil.</title>
        <authorList>
            <person name="Roh S.G."/>
            <person name="Park S."/>
            <person name="Kim M.-K."/>
            <person name="Yun B.-R."/>
            <person name="Park J."/>
            <person name="Kim M.J."/>
            <person name="Kim Y.S."/>
            <person name="Kim S.B."/>
        </authorList>
    </citation>
    <scope>NUCLEOTIDE SEQUENCE [LARGE SCALE GENOMIC DNA]</scope>
    <source>
        <strain evidence="1 2">MMS16-CNU450</strain>
    </source>
</reference>
<evidence type="ECO:0000313" key="2">
    <source>
        <dbReference type="Proteomes" id="UP000248889"/>
    </source>
</evidence>
<comment type="caution">
    <text evidence="1">The sequence shown here is derived from an EMBL/GenBank/DDBJ whole genome shotgun (WGS) entry which is preliminary data.</text>
</comment>
<keyword evidence="2" id="KW-1185">Reference proteome</keyword>
<dbReference type="EMBL" id="QKYN01000037">
    <property type="protein sequence ID" value="RAG85748.1"/>
    <property type="molecule type" value="Genomic_DNA"/>
</dbReference>
<dbReference type="AlphaFoldDB" id="A0A2X0JDM7"/>
<gene>
    <name evidence="1" type="ORF">DN069_09560</name>
</gene>
<dbReference type="Proteomes" id="UP000248889">
    <property type="component" value="Unassembled WGS sequence"/>
</dbReference>
<sequence length="80" mass="8842">MVINPNPPIPTDLSRYPVCRLGSWVLVPDRWNTDGEKRAGYLWDGSGRVTLAYSCDLLVEFVQALHRVEDNGGSARAVAV</sequence>
<accession>A0A2X0JDM7</accession>
<name>A0A2X0JDM7_9ACTN</name>
<protein>
    <submittedName>
        <fullName evidence="1">Uncharacterized protein</fullName>
    </submittedName>
</protein>
<dbReference type="OrthoDB" id="3873497at2"/>
<organism evidence="1 2">
    <name type="scientific">Streptacidiphilus pinicola</name>
    <dbReference type="NCBI Taxonomy" id="2219663"/>
    <lineage>
        <taxon>Bacteria</taxon>
        <taxon>Bacillati</taxon>
        <taxon>Actinomycetota</taxon>
        <taxon>Actinomycetes</taxon>
        <taxon>Kitasatosporales</taxon>
        <taxon>Streptomycetaceae</taxon>
        <taxon>Streptacidiphilus</taxon>
    </lineage>
</organism>
<evidence type="ECO:0000313" key="1">
    <source>
        <dbReference type="EMBL" id="RAG85748.1"/>
    </source>
</evidence>
<dbReference type="RefSeq" id="WP_111500450.1">
    <property type="nucleotide sequence ID" value="NZ_QKYN01000037.1"/>
</dbReference>
<proteinExistence type="predicted"/>